<reference evidence="1" key="1">
    <citation type="submission" date="2024-02" db="EMBL/GenBank/DDBJ databases">
        <title>Genome sequences of strain Gemmobacter sp. JM10B15.</title>
        <authorList>
            <person name="Zhang M."/>
        </authorList>
    </citation>
    <scope>NUCLEOTIDE SEQUENCE</scope>
    <source>
        <strain evidence="1">JM10B15</strain>
    </source>
</reference>
<comment type="caution">
    <text evidence="1">The sequence shown here is derived from an EMBL/GenBank/DDBJ whole genome shotgun (WGS) entry which is preliminary data.</text>
</comment>
<sequence>MTRHPRPLRFALTMLLMLVALAILALALAPGATEAGQCQHDLRPMPAPRMPCHL</sequence>
<dbReference type="EMBL" id="JBALHR010000003">
    <property type="protein sequence ID" value="MEH7827745.1"/>
    <property type="molecule type" value="Genomic_DNA"/>
</dbReference>
<name>A0ABU8BSS9_9RHOB</name>
<protein>
    <submittedName>
        <fullName evidence="1">Uncharacterized protein</fullName>
    </submittedName>
</protein>
<accession>A0ABU8BSS9</accession>
<evidence type="ECO:0000313" key="1">
    <source>
        <dbReference type="EMBL" id="MEH7827745.1"/>
    </source>
</evidence>
<dbReference type="RefSeq" id="WP_335421038.1">
    <property type="nucleotide sequence ID" value="NZ_JBALHR010000003.1"/>
</dbReference>
<evidence type="ECO:0000313" key="2">
    <source>
        <dbReference type="Proteomes" id="UP001431963"/>
    </source>
</evidence>
<dbReference type="Proteomes" id="UP001431963">
    <property type="component" value="Unassembled WGS sequence"/>
</dbReference>
<organism evidence="1 2">
    <name type="scientific">Gemmobacter denitrificans</name>
    <dbReference type="NCBI Taxonomy" id="3123040"/>
    <lineage>
        <taxon>Bacteria</taxon>
        <taxon>Pseudomonadati</taxon>
        <taxon>Pseudomonadota</taxon>
        <taxon>Alphaproteobacteria</taxon>
        <taxon>Rhodobacterales</taxon>
        <taxon>Paracoccaceae</taxon>
        <taxon>Gemmobacter</taxon>
    </lineage>
</organism>
<proteinExistence type="predicted"/>
<gene>
    <name evidence="1" type="ORF">V6590_06270</name>
</gene>
<keyword evidence="2" id="KW-1185">Reference proteome</keyword>